<feature type="domain" description="Transposase DDE" evidence="1">
    <location>
        <begin position="54"/>
        <end position="177"/>
    </location>
</feature>
<proteinExistence type="predicted"/>
<dbReference type="InterPro" id="IPR025668">
    <property type="entry name" value="Tnp_DDE_dom"/>
</dbReference>
<evidence type="ECO:0000259" key="1">
    <source>
        <dbReference type="Pfam" id="PF13751"/>
    </source>
</evidence>
<gene>
    <name evidence="2" type="ORF">BULFYP32_00562</name>
</gene>
<name>A0A6N2RDP9_BACUN</name>
<organism evidence="2">
    <name type="scientific">Bacteroides uniformis</name>
    <dbReference type="NCBI Taxonomy" id="820"/>
    <lineage>
        <taxon>Bacteria</taxon>
        <taxon>Pseudomonadati</taxon>
        <taxon>Bacteroidota</taxon>
        <taxon>Bacteroidia</taxon>
        <taxon>Bacteroidales</taxon>
        <taxon>Bacteroidaceae</taxon>
        <taxon>Bacteroides</taxon>
    </lineage>
</organism>
<accession>A0A6N2RDP9</accession>
<reference evidence="2" key="1">
    <citation type="submission" date="2019-11" db="EMBL/GenBank/DDBJ databases">
        <authorList>
            <person name="Feng L."/>
        </authorList>
    </citation>
    <scope>NUCLEOTIDE SEQUENCE</scope>
    <source>
        <strain evidence="2">BuniformisLFYP32</strain>
    </source>
</reference>
<dbReference type="EMBL" id="CACRTC010000006">
    <property type="protein sequence ID" value="VYS77890.1"/>
    <property type="molecule type" value="Genomic_DNA"/>
</dbReference>
<evidence type="ECO:0000313" key="2">
    <source>
        <dbReference type="EMBL" id="VYS77890.1"/>
    </source>
</evidence>
<protein>
    <recommendedName>
        <fullName evidence="1">Transposase DDE domain-containing protein</fullName>
    </recommendedName>
</protein>
<dbReference type="AlphaFoldDB" id="A0A6N2RDP9"/>
<sequence length="181" mass="21254">MSWRCNVDFFIRERIFEDEEKGFELISRIHPIISNGFRKEDDKFDFNKDAGMFVCPAGHMAIRKAKQGKSDGKWNQTWTYYFDVEKCKVCSRREGCYKNGAKSKTYGVSIKTSQQEAQLEYQQTKDFKAKARKRYKIEAKNSELKHVYGYERAQSYGLYCMQMQGALAIFASNIKRILKLI</sequence>
<dbReference type="Pfam" id="PF13751">
    <property type="entry name" value="DDE_Tnp_1_6"/>
    <property type="match status" value="1"/>
</dbReference>